<dbReference type="InterPro" id="IPR016024">
    <property type="entry name" value="ARM-type_fold"/>
</dbReference>
<reference evidence="6" key="1">
    <citation type="submission" date="2016-06" db="UniProtKB">
        <authorList>
            <consortium name="WormBaseParasite"/>
        </authorList>
    </citation>
    <scope>IDENTIFICATION</scope>
</reference>
<dbReference type="InterPro" id="IPR000225">
    <property type="entry name" value="Armadillo"/>
</dbReference>
<accession>A0A183A4M3</accession>
<sequence>MLLNKGNCYPILVELLRHSPSLTVVVNVCGTLWNLTAPTTCPAEDLVALCRLGVIDLLHMLSRSPHELIRNSSTAVLRNLMHPNQIPAPVTTTTTSTSTISTTTNSDGTTMINPNTDAESQTKTEADTVSSDQSTSNQTVELLYRRRVSARSRLPFGLLSVVLEADDDDEVAAENESDEEEDEDTENQGDDEDGENTEADDLVASIYAHQQHDAQERSKEELAMDDPTGILLHPDRTHSNGELEPSDCWAQLDTGSEDEQTRVYAEEGTPFPPDSASASCLELHEPQVSNSDQQPTRSVHTFPVIASYHSNDMLPHVYALEDSPLHLPGEASPSAAGSARPSESLGLLIDSGPEPLPPDDAPCLPSPPPDVSNL</sequence>
<dbReference type="OrthoDB" id="5918429at2759"/>
<proteinExistence type="inferred from homology"/>
<dbReference type="InterPro" id="IPR026818">
    <property type="entry name" value="Apc_fam"/>
</dbReference>
<dbReference type="InterPro" id="IPR011989">
    <property type="entry name" value="ARM-like"/>
</dbReference>
<keyword evidence="5" id="KW-1185">Reference proteome</keyword>
<dbReference type="PANTHER" id="PTHR12607">
    <property type="entry name" value="ADENOMATOUS POLYPOSIS COLI PROTEIN FAMILY"/>
    <property type="match status" value="1"/>
</dbReference>
<dbReference type="GO" id="GO:0008013">
    <property type="term" value="F:beta-catenin binding"/>
    <property type="evidence" value="ECO:0007669"/>
    <property type="project" value="InterPro"/>
</dbReference>
<comment type="similarity">
    <text evidence="1">Belongs to the adenomatous polyposis coli (APC) family.</text>
</comment>
<feature type="region of interest" description="Disordered" evidence="3">
    <location>
        <begin position="167"/>
        <end position="196"/>
    </location>
</feature>
<dbReference type="GO" id="GO:0001708">
    <property type="term" value="P:cell fate specification"/>
    <property type="evidence" value="ECO:0007669"/>
    <property type="project" value="TreeGrafter"/>
</dbReference>
<dbReference type="GO" id="GO:0016342">
    <property type="term" value="C:catenin complex"/>
    <property type="evidence" value="ECO:0007669"/>
    <property type="project" value="TreeGrafter"/>
</dbReference>
<dbReference type="GO" id="GO:0016055">
    <property type="term" value="P:Wnt signaling pathway"/>
    <property type="evidence" value="ECO:0007669"/>
    <property type="project" value="UniProtKB-KW"/>
</dbReference>
<dbReference type="Pfam" id="PF00514">
    <property type="entry name" value="Arm"/>
    <property type="match status" value="1"/>
</dbReference>
<name>A0A183A4M3_9TREM</name>
<protein>
    <submittedName>
        <fullName evidence="6">Arm_2 domain-containing protein</fullName>
    </submittedName>
</protein>
<evidence type="ECO:0000313" key="6">
    <source>
        <dbReference type="WBParaSite" id="ECPE_0000190801-mRNA-1"/>
    </source>
</evidence>
<dbReference type="GO" id="GO:0007399">
    <property type="term" value="P:nervous system development"/>
    <property type="evidence" value="ECO:0007669"/>
    <property type="project" value="TreeGrafter"/>
</dbReference>
<dbReference type="GO" id="GO:0090090">
    <property type="term" value="P:negative regulation of canonical Wnt signaling pathway"/>
    <property type="evidence" value="ECO:0007669"/>
    <property type="project" value="TreeGrafter"/>
</dbReference>
<dbReference type="GO" id="GO:0030877">
    <property type="term" value="C:beta-catenin destruction complex"/>
    <property type="evidence" value="ECO:0007669"/>
    <property type="project" value="TreeGrafter"/>
</dbReference>
<feature type="compositionally biased region" description="Low complexity" evidence="3">
    <location>
        <begin position="91"/>
        <end position="110"/>
    </location>
</feature>
<evidence type="ECO:0000256" key="3">
    <source>
        <dbReference type="SAM" id="MobiDB-lite"/>
    </source>
</evidence>
<evidence type="ECO:0000313" key="5">
    <source>
        <dbReference type="Proteomes" id="UP000272942"/>
    </source>
</evidence>
<keyword evidence="2" id="KW-0879">Wnt signaling pathway</keyword>
<dbReference type="GO" id="GO:0045295">
    <property type="term" value="F:gamma-catenin binding"/>
    <property type="evidence" value="ECO:0007669"/>
    <property type="project" value="TreeGrafter"/>
</dbReference>
<dbReference type="GO" id="GO:0008017">
    <property type="term" value="F:microtubule binding"/>
    <property type="evidence" value="ECO:0007669"/>
    <property type="project" value="TreeGrafter"/>
</dbReference>
<dbReference type="WBParaSite" id="ECPE_0000190801-mRNA-1">
    <property type="protein sequence ID" value="ECPE_0000190801-mRNA-1"/>
    <property type="gene ID" value="ECPE_0000190801"/>
</dbReference>
<dbReference type="AlphaFoldDB" id="A0A183A4M3"/>
<dbReference type="SUPFAM" id="SSF48371">
    <property type="entry name" value="ARM repeat"/>
    <property type="match status" value="1"/>
</dbReference>
<dbReference type="Proteomes" id="UP000272942">
    <property type="component" value="Unassembled WGS sequence"/>
</dbReference>
<reference evidence="4 5" key="2">
    <citation type="submission" date="2018-11" db="EMBL/GenBank/DDBJ databases">
        <authorList>
            <consortium name="Pathogen Informatics"/>
        </authorList>
    </citation>
    <scope>NUCLEOTIDE SEQUENCE [LARGE SCALE GENOMIC DNA]</scope>
    <source>
        <strain evidence="4 5">Egypt</strain>
    </source>
</reference>
<feature type="region of interest" description="Disordered" evidence="3">
    <location>
        <begin position="88"/>
        <end position="138"/>
    </location>
</feature>
<feature type="region of interest" description="Disordered" evidence="3">
    <location>
        <begin position="228"/>
        <end position="279"/>
    </location>
</feature>
<dbReference type="GO" id="GO:0007389">
    <property type="term" value="P:pattern specification process"/>
    <property type="evidence" value="ECO:0007669"/>
    <property type="project" value="TreeGrafter"/>
</dbReference>
<dbReference type="Gene3D" id="1.25.10.10">
    <property type="entry name" value="Leucine-rich Repeat Variant"/>
    <property type="match status" value="1"/>
</dbReference>
<dbReference type="GO" id="GO:0016477">
    <property type="term" value="P:cell migration"/>
    <property type="evidence" value="ECO:0007669"/>
    <property type="project" value="TreeGrafter"/>
</dbReference>
<organism evidence="6">
    <name type="scientific">Echinostoma caproni</name>
    <dbReference type="NCBI Taxonomy" id="27848"/>
    <lineage>
        <taxon>Eukaryota</taxon>
        <taxon>Metazoa</taxon>
        <taxon>Spiralia</taxon>
        <taxon>Lophotrochozoa</taxon>
        <taxon>Platyhelminthes</taxon>
        <taxon>Trematoda</taxon>
        <taxon>Digenea</taxon>
        <taxon>Plagiorchiida</taxon>
        <taxon>Echinostomata</taxon>
        <taxon>Echinostomatoidea</taxon>
        <taxon>Echinostomatidae</taxon>
        <taxon>Echinostoma</taxon>
    </lineage>
</organism>
<dbReference type="PANTHER" id="PTHR12607:SF12">
    <property type="entry name" value="APC-LIKE, ISOFORM A-RELATED"/>
    <property type="match status" value="1"/>
</dbReference>
<dbReference type="GO" id="GO:0005881">
    <property type="term" value="C:cytoplasmic microtubule"/>
    <property type="evidence" value="ECO:0007669"/>
    <property type="project" value="TreeGrafter"/>
</dbReference>
<evidence type="ECO:0000256" key="1">
    <source>
        <dbReference type="ARBA" id="ARBA00009051"/>
    </source>
</evidence>
<feature type="region of interest" description="Disordered" evidence="3">
    <location>
        <begin position="324"/>
        <end position="374"/>
    </location>
</feature>
<evidence type="ECO:0000313" key="4">
    <source>
        <dbReference type="EMBL" id="VDP49147.1"/>
    </source>
</evidence>
<dbReference type="EMBL" id="UZAN01018762">
    <property type="protein sequence ID" value="VDP49147.1"/>
    <property type="molecule type" value="Genomic_DNA"/>
</dbReference>
<feature type="compositionally biased region" description="Polar residues" evidence="3">
    <location>
        <begin position="127"/>
        <end position="138"/>
    </location>
</feature>
<feature type="compositionally biased region" description="Pro residues" evidence="3">
    <location>
        <begin position="354"/>
        <end position="374"/>
    </location>
</feature>
<feature type="compositionally biased region" description="Low complexity" evidence="3">
    <location>
        <begin position="328"/>
        <end position="344"/>
    </location>
</feature>
<evidence type="ECO:0000256" key="2">
    <source>
        <dbReference type="ARBA" id="ARBA00022687"/>
    </source>
</evidence>
<dbReference type="GO" id="GO:0007026">
    <property type="term" value="P:negative regulation of microtubule depolymerization"/>
    <property type="evidence" value="ECO:0007669"/>
    <property type="project" value="TreeGrafter"/>
</dbReference>
<gene>
    <name evidence="4" type="ORF">ECPE_LOCUS1908</name>
</gene>